<keyword evidence="3" id="KW-1185">Reference proteome</keyword>
<dbReference type="Proteomes" id="UP000199423">
    <property type="component" value="Unassembled WGS sequence"/>
</dbReference>
<dbReference type="EMBL" id="FPCH01000002">
    <property type="protein sequence ID" value="SFV32803.1"/>
    <property type="molecule type" value="Genomic_DNA"/>
</dbReference>
<evidence type="ECO:0000313" key="2">
    <source>
        <dbReference type="EMBL" id="SFV32803.1"/>
    </source>
</evidence>
<sequence>MQSMSKHSKSKTVDERLAEIRERLSDARRLSGLTQTAIAEAMELSNSQYSRLESGSTEMTLRQFLIACEEVHLDPAAVLGAHEEAAVQSLRRRLVETETKLAAIHRVLGKKDAWET</sequence>
<evidence type="ECO:0000313" key="3">
    <source>
        <dbReference type="Proteomes" id="UP000199423"/>
    </source>
</evidence>
<dbReference type="AlphaFoldDB" id="A0A1I7NE07"/>
<dbReference type="CDD" id="cd00093">
    <property type="entry name" value="HTH_XRE"/>
    <property type="match status" value="1"/>
</dbReference>
<reference evidence="3" key="1">
    <citation type="submission" date="2016-10" db="EMBL/GenBank/DDBJ databases">
        <authorList>
            <person name="Varghese N."/>
            <person name="Submissions S."/>
        </authorList>
    </citation>
    <scope>NUCLEOTIDE SEQUENCE [LARGE SCALE GENOMIC DNA]</scope>
    <source>
        <strain evidence="3">DSM 1565</strain>
    </source>
</reference>
<evidence type="ECO:0000259" key="1">
    <source>
        <dbReference type="PROSITE" id="PS50943"/>
    </source>
</evidence>
<feature type="domain" description="HTH cro/C1-type" evidence="1">
    <location>
        <begin position="24"/>
        <end position="58"/>
    </location>
</feature>
<dbReference type="SUPFAM" id="SSF47413">
    <property type="entry name" value="lambda repressor-like DNA-binding domains"/>
    <property type="match status" value="1"/>
</dbReference>
<accession>A0A1I7NE07</accession>
<dbReference type="Gene3D" id="1.10.260.40">
    <property type="entry name" value="lambda repressor-like DNA-binding domains"/>
    <property type="match status" value="1"/>
</dbReference>
<protein>
    <submittedName>
        <fullName evidence="2">Helix-turn-helix domain-containing protein</fullName>
    </submittedName>
</protein>
<dbReference type="InterPro" id="IPR010982">
    <property type="entry name" value="Lambda_DNA-bd_dom_sf"/>
</dbReference>
<dbReference type="PROSITE" id="PS50943">
    <property type="entry name" value="HTH_CROC1"/>
    <property type="match status" value="1"/>
</dbReference>
<dbReference type="SMART" id="SM00530">
    <property type="entry name" value="HTH_XRE"/>
    <property type="match status" value="1"/>
</dbReference>
<organism evidence="2 3">
    <name type="scientific">Hyphomicrobium facile</name>
    <dbReference type="NCBI Taxonomy" id="51670"/>
    <lineage>
        <taxon>Bacteria</taxon>
        <taxon>Pseudomonadati</taxon>
        <taxon>Pseudomonadota</taxon>
        <taxon>Alphaproteobacteria</taxon>
        <taxon>Hyphomicrobiales</taxon>
        <taxon>Hyphomicrobiaceae</taxon>
        <taxon>Hyphomicrobium</taxon>
    </lineage>
</organism>
<gene>
    <name evidence="2" type="ORF">SAMN04488557_1730</name>
</gene>
<name>A0A1I7NE07_9HYPH</name>
<proteinExistence type="predicted"/>
<dbReference type="GO" id="GO:0003677">
    <property type="term" value="F:DNA binding"/>
    <property type="evidence" value="ECO:0007669"/>
    <property type="project" value="InterPro"/>
</dbReference>
<dbReference type="Pfam" id="PF13560">
    <property type="entry name" value="HTH_31"/>
    <property type="match status" value="1"/>
</dbReference>
<dbReference type="InterPro" id="IPR001387">
    <property type="entry name" value="Cro/C1-type_HTH"/>
</dbReference>